<sequence length="81" mass="9218">MLELYVRDGCPFCRKVLDAARELGLKEGEDYRVIDAAPNTPGRQTVLEIGGKAMVPFLIDGDRSMYESDDIVDYLRQQTHR</sequence>
<dbReference type="PROSITE" id="PS50404">
    <property type="entry name" value="GST_NTER"/>
    <property type="match status" value="1"/>
</dbReference>
<dbReference type="SUPFAM" id="SSF52833">
    <property type="entry name" value="Thioredoxin-like"/>
    <property type="match status" value="1"/>
</dbReference>
<dbReference type="PROSITE" id="PS51354">
    <property type="entry name" value="GLUTAREDOXIN_2"/>
    <property type="match status" value="1"/>
</dbReference>
<evidence type="ECO:0000259" key="1">
    <source>
        <dbReference type="PROSITE" id="PS50404"/>
    </source>
</evidence>
<evidence type="ECO:0000313" key="3">
    <source>
        <dbReference type="Proteomes" id="UP000184139"/>
    </source>
</evidence>
<proteinExistence type="predicted"/>
<dbReference type="EMBL" id="FQXS01000001">
    <property type="protein sequence ID" value="SHH36432.1"/>
    <property type="molecule type" value="Genomic_DNA"/>
</dbReference>
<accession>A0A1M5SCT8</accession>
<dbReference type="AlphaFoldDB" id="A0A1M5SCT8"/>
<dbReference type="STRING" id="1121409.SAMN02745124_00287"/>
<name>A0A1M5SCT8_9BACT</name>
<gene>
    <name evidence="2" type="ORF">SAMN02745124_00287</name>
</gene>
<dbReference type="Proteomes" id="UP000184139">
    <property type="component" value="Unassembled WGS sequence"/>
</dbReference>
<dbReference type="InterPro" id="IPR036249">
    <property type="entry name" value="Thioredoxin-like_sf"/>
</dbReference>
<dbReference type="InterPro" id="IPR004045">
    <property type="entry name" value="Glutathione_S-Trfase_N"/>
</dbReference>
<reference evidence="2 3" key="1">
    <citation type="submission" date="2016-11" db="EMBL/GenBank/DDBJ databases">
        <authorList>
            <person name="Jaros S."/>
            <person name="Januszkiewicz K."/>
            <person name="Wedrychowicz H."/>
        </authorList>
    </citation>
    <scope>NUCLEOTIDE SEQUENCE [LARGE SCALE GENOMIC DNA]</scope>
    <source>
        <strain evidence="2 3">DSM 9705</strain>
    </source>
</reference>
<dbReference type="PANTHER" id="PTHR45288:SF1">
    <property type="entry name" value="THIOREDOXIN FAMILY PROTEIN"/>
    <property type="match status" value="1"/>
</dbReference>
<keyword evidence="3" id="KW-1185">Reference proteome</keyword>
<dbReference type="Gene3D" id="3.40.30.10">
    <property type="entry name" value="Glutaredoxin"/>
    <property type="match status" value="1"/>
</dbReference>
<organism evidence="2 3">
    <name type="scientific">Desulfofustis glycolicus DSM 9705</name>
    <dbReference type="NCBI Taxonomy" id="1121409"/>
    <lineage>
        <taxon>Bacteria</taxon>
        <taxon>Pseudomonadati</taxon>
        <taxon>Thermodesulfobacteriota</taxon>
        <taxon>Desulfobulbia</taxon>
        <taxon>Desulfobulbales</taxon>
        <taxon>Desulfocapsaceae</taxon>
        <taxon>Desulfofustis</taxon>
    </lineage>
</organism>
<dbReference type="PANTHER" id="PTHR45288">
    <property type="entry name" value="THIOREDOXIN FAMILY PROTEIN"/>
    <property type="match status" value="1"/>
</dbReference>
<feature type="domain" description="GST N-terminal" evidence="1">
    <location>
        <begin position="1"/>
        <end position="81"/>
    </location>
</feature>
<evidence type="ECO:0000313" key="2">
    <source>
        <dbReference type="EMBL" id="SHH36432.1"/>
    </source>
</evidence>
<dbReference type="OrthoDB" id="9814618at2"/>
<dbReference type="Pfam" id="PF13417">
    <property type="entry name" value="GST_N_3"/>
    <property type="match status" value="1"/>
</dbReference>
<protein>
    <submittedName>
        <fullName evidence="2">Glutaredoxin</fullName>
    </submittedName>
</protein>